<name>A0ACB1A744_MELEN</name>
<accession>A0ACB1A744</accession>
<protein>
    <submittedName>
        <fullName evidence="1">Uncharacterized protein</fullName>
    </submittedName>
</protein>
<evidence type="ECO:0000313" key="2">
    <source>
        <dbReference type="Proteomes" id="UP001497535"/>
    </source>
</evidence>
<evidence type="ECO:0000313" key="1">
    <source>
        <dbReference type="EMBL" id="CAK5086078.1"/>
    </source>
</evidence>
<keyword evidence="2" id="KW-1185">Reference proteome</keyword>
<dbReference type="Proteomes" id="UP001497535">
    <property type="component" value="Unassembled WGS sequence"/>
</dbReference>
<comment type="caution">
    <text evidence="1">The sequence shown here is derived from an EMBL/GenBank/DDBJ whole genome shotgun (WGS) entry which is preliminary data.</text>
</comment>
<reference evidence="1" key="1">
    <citation type="submission" date="2023-11" db="EMBL/GenBank/DDBJ databases">
        <authorList>
            <person name="Poullet M."/>
        </authorList>
    </citation>
    <scope>NUCLEOTIDE SEQUENCE</scope>
    <source>
        <strain evidence="1">E1834</strain>
    </source>
</reference>
<proteinExistence type="predicted"/>
<dbReference type="EMBL" id="CAVMJV010000059">
    <property type="protein sequence ID" value="CAK5086078.1"/>
    <property type="molecule type" value="Genomic_DNA"/>
</dbReference>
<gene>
    <name evidence="1" type="ORF">MENTE1834_LOCUS33566</name>
</gene>
<sequence>MFINQNLDLTTSFLNLVVNFCSLMILLSRVEDRKTVLGLYAAAYDILHTGSETSFPRLGQMIMDYEQPFKKLSEDLGLSYRVISSALESLKETYFRRNISAEQQRDSAMISLTANPRHMLYAAQTNTIACEYMSLDTMDRWIIFGVSLCPRLLSDPSLLQLFQKAMQHSLAVRGHLHAHRRHFLRMALKELYLLLVDEPGLLGPKILFVWMGLSMARDEIQWLLRHYDVWQQLLLQYSPANKKAIQKSGLQNIVVDKFLPELLYYLTEIRNLVLKNSDLISSYYIQYIAGYDAPLLTELSQRFSGGSGLSEYEQLLIHSCIQALANISDGIDSRGVHLDWFRFQALTSIGRSTFKLQVHANFAVAMNTALFHLKHIGNGLDELLRETSDLSIYW</sequence>
<organism evidence="1 2">
    <name type="scientific">Meloidogyne enterolobii</name>
    <name type="common">Root-knot nematode worm</name>
    <name type="synonym">Meloidogyne mayaguensis</name>
    <dbReference type="NCBI Taxonomy" id="390850"/>
    <lineage>
        <taxon>Eukaryota</taxon>
        <taxon>Metazoa</taxon>
        <taxon>Ecdysozoa</taxon>
        <taxon>Nematoda</taxon>
        <taxon>Chromadorea</taxon>
        <taxon>Rhabditida</taxon>
        <taxon>Tylenchina</taxon>
        <taxon>Tylenchomorpha</taxon>
        <taxon>Tylenchoidea</taxon>
        <taxon>Meloidogynidae</taxon>
        <taxon>Meloidogyninae</taxon>
        <taxon>Meloidogyne</taxon>
    </lineage>
</organism>